<protein>
    <submittedName>
        <fullName evidence="1">Uncharacterized protein</fullName>
    </submittedName>
</protein>
<gene>
    <name evidence="1" type="primary">AVEN_179207_1</name>
    <name evidence="1" type="ORF">NPIL_543511</name>
</gene>
<comment type="caution">
    <text evidence="1">The sequence shown here is derived from an EMBL/GenBank/DDBJ whole genome shotgun (WGS) entry which is preliminary data.</text>
</comment>
<dbReference type="Proteomes" id="UP000887013">
    <property type="component" value="Unassembled WGS sequence"/>
</dbReference>
<evidence type="ECO:0000313" key="1">
    <source>
        <dbReference type="EMBL" id="GFS79240.1"/>
    </source>
</evidence>
<dbReference type="AlphaFoldDB" id="A0A8X6MV07"/>
<evidence type="ECO:0000313" key="2">
    <source>
        <dbReference type="Proteomes" id="UP000887013"/>
    </source>
</evidence>
<keyword evidence="2" id="KW-1185">Reference proteome</keyword>
<name>A0A8X6MV07_NEPPI</name>
<organism evidence="1 2">
    <name type="scientific">Nephila pilipes</name>
    <name type="common">Giant wood spider</name>
    <name type="synonym">Nephila maculata</name>
    <dbReference type="NCBI Taxonomy" id="299642"/>
    <lineage>
        <taxon>Eukaryota</taxon>
        <taxon>Metazoa</taxon>
        <taxon>Ecdysozoa</taxon>
        <taxon>Arthropoda</taxon>
        <taxon>Chelicerata</taxon>
        <taxon>Arachnida</taxon>
        <taxon>Araneae</taxon>
        <taxon>Araneomorphae</taxon>
        <taxon>Entelegynae</taxon>
        <taxon>Araneoidea</taxon>
        <taxon>Nephilidae</taxon>
        <taxon>Nephila</taxon>
    </lineage>
</organism>
<dbReference type="Pfam" id="PF05380">
    <property type="entry name" value="Peptidase_A17"/>
    <property type="match status" value="1"/>
</dbReference>
<dbReference type="EMBL" id="BMAW01002564">
    <property type="protein sequence ID" value="GFS79240.1"/>
    <property type="molecule type" value="Genomic_DNA"/>
</dbReference>
<reference evidence="1" key="1">
    <citation type="submission" date="2020-08" db="EMBL/GenBank/DDBJ databases">
        <title>Multicomponent nature underlies the extraordinary mechanical properties of spider dragline silk.</title>
        <authorList>
            <person name="Kono N."/>
            <person name="Nakamura H."/>
            <person name="Mori M."/>
            <person name="Yoshida Y."/>
            <person name="Ohtoshi R."/>
            <person name="Malay A.D."/>
            <person name="Moran D.A.P."/>
            <person name="Tomita M."/>
            <person name="Numata K."/>
            <person name="Arakawa K."/>
        </authorList>
    </citation>
    <scope>NUCLEOTIDE SEQUENCE</scope>
</reference>
<sequence length="148" mass="16814">MFYRSISELSGINSIENFSKYVTFQFRDGFSFTDKEITLHGFSDASESAYTYVIYAVQRNDNGVNKFPKFSFPGCLHFLAIGSRSSPIGLQRSWTASFRTDGGRYRPKRIPLILGLEVCPPRICQTVVCGGRALVSYHWKWTGISNQF</sequence>
<proteinExistence type="predicted"/>
<accession>A0A8X6MV07</accession>
<dbReference type="InterPro" id="IPR008042">
    <property type="entry name" value="Retrotrans_Pao"/>
</dbReference>